<sequence length="457" mass="46797">MAADDFAGLLRELKERSGLSYGALGKRLHMSASTLHRYVKGEVVPAEFGPVERLARLCRATPEELLELHRRWIRADALRGVKGEGADEGPVGAVGAAGAGEAAARTDEAGQLDEAGEAGQPDEAGEGREAGATGEADDAEVTVVGGDGGDAEPRRRSRKRAVYTGTGVGLAAAVALVVALLPDGGSGDGSADTVGASVSTAPSASEAAPTRSASAGARTSVSATPSGSARTEAGKGAGPRAGASRSAKAAGAASAPAVDAVPVTVQTTPYYWDVPCEQNFLIDRSPGNVNEPPPQQDAVGWVTALGGVAADRQQVALTVQGTGEETVVLEALHVRVVGSGAPLGWNEYAMGVGCGGGVGTKSFDVSLDLGNPLATPVNGQRGFPYKVSESDPEVFYVNAHTNGHDVRWQLELDWSSGSRHGTIRIDDHGKPFRTSASGTDYYGWPLGGSGWEEYQEG</sequence>
<dbReference type="Proteomes" id="UP001052655">
    <property type="component" value="Unassembled WGS sequence"/>
</dbReference>
<dbReference type="InterPro" id="IPR001387">
    <property type="entry name" value="Cro/C1-type_HTH"/>
</dbReference>
<dbReference type="PROSITE" id="PS50943">
    <property type="entry name" value="HTH_CROC1"/>
    <property type="match status" value="1"/>
</dbReference>
<evidence type="ECO:0000313" key="4">
    <source>
        <dbReference type="Proteomes" id="UP001052655"/>
    </source>
</evidence>
<dbReference type="Pfam" id="PF13560">
    <property type="entry name" value="HTH_31"/>
    <property type="match status" value="1"/>
</dbReference>
<dbReference type="EMBL" id="BNDX01000008">
    <property type="protein sequence ID" value="GHI31725.1"/>
    <property type="molecule type" value="Genomic_DNA"/>
</dbReference>
<evidence type="ECO:0000313" key="3">
    <source>
        <dbReference type="EMBL" id="GHI31725.1"/>
    </source>
</evidence>
<name>A0ABQ3Q365_9ACTN</name>
<dbReference type="CDD" id="cd00093">
    <property type="entry name" value="HTH_XRE"/>
    <property type="match status" value="1"/>
</dbReference>
<comment type="caution">
    <text evidence="3">The sequence shown here is derived from an EMBL/GenBank/DDBJ whole genome shotgun (WGS) entry which is preliminary data.</text>
</comment>
<organism evidence="3 4">
    <name type="scientific">Streptomyces daghestanicus</name>
    <dbReference type="NCBI Taxonomy" id="66885"/>
    <lineage>
        <taxon>Bacteria</taxon>
        <taxon>Bacillati</taxon>
        <taxon>Actinomycetota</taxon>
        <taxon>Actinomycetes</taxon>
        <taxon>Kitasatosporales</taxon>
        <taxon>Streptomycetaceae</taxon>
        <taxon>Streptomyces</taxon>
    </lineage>
</organism>
<feature type="compositionally biased region" description="Low complexity" evidence="1">
    <location>
        <begin position="196"/>
        <end position="215"/>
    </location>
</feature>
<feature type="region of interest" description="Disordered" evidence="1">
    <location>
        <begin position="84"/>
        <end position="158"/>
    </location>
</feature>
<keyword evidence="4" id="KW-1185">Reference proteome</keyword>
<dbReference type="Gene3D" id="1.10.260.40">
    <property type="entry name" value="lambda repressor-like DNA-binding domains"/>
    <property type="match status" value="1"/>
</dbReference>
<dbReference type="SUPFAM" id="SSF47413">
    <property type="entry name" value="lambda repressor-like DNA-binding domains"/>
    <property type="match status" value="1"/>
</dbReference>
<proteinExistence type="predicted"/>
<dbReference type="RefSeq" id="WP_190077939.1">
    <property type="nucleotide sequence ID" value="NZ_BMTC01000021.1"/>
</dbReference>
<dbReference type="InterPro" id="IPR010982">
    <property type="entry name" value="Lambda_DNA-bd_dom_sf"/>
</dbReference>
<feature type="compositionally biased region" description="Polar residues" evidence="1">
    <location>
        <begin position="217"/>
        <end position="229"/>
    </location>
</feature>
<accession>A0ABQ3Q365</accession>
<gene>
    <name evidence="3" type="ORF">Sdagh_34550</name>
</gene>
<feature type="compositionally biased region" description="Low complexity" evidence="1">
    <location>
        <begin position="88"/>
        <end position="103"/>
    </location>
</feature>
<reference evidence="3" key="1">
    <citation type="submission" date="2024-05" db="EMBL/GenBank/DDBJ databases">
        <title>Whole genome shotgun sequence of Streptomyces daghestanicus NBRC 12762.</title>
        <authorList>
            <person name="Komaki H."/>
            <person name="Tamura T."/>
        </authorList>
    </citation>
    <scope>NUCLEOTIDE SEQUENCE</scope>
    <source>
        <strain evidence="3">NBRC 12762</strain>
    </source>
</reference>
<feature type="region of interest" description="Disordered" evidence="1">
    <location>
        <begin position="186"/>
        <end position="248"/>
    </location>
</feature>
<evidence type="ECO:0000259" key="2">
    <source>
        <dbReference type="PROSITE" id="PS50943"/>
    </source>
</evidence>
<dbReference type="SMART" id="SM00530">
    <property type="entry name" value="HTH_XRE"/>
    <property type="match status" value="1"/>
</dbReference>
<protein>
    <submittedName>
        <fullName evidence="3">Transcriptional regulator</fullName>
    </submittedName>
</protein>
<evidence type="ECO:0000256" key="1">
    <source>
        <dbReference type="SAM" id="MobiDB-lite"/>
    </source>
</evidence>
<feature type="compositionally biased region" description="Low complexity" evidence="1">
    <location>
        <begin position="238"/>
        <end position="248"/>
    </location>
</feature>
<feature type="domain" description="HTH cro/C1-type" evidence="2">
    <location>
        <begin position="10"/>
        <end position="65"/>
    </location>
</feature>